<accession>Q2IEP2</accession>
<keyword evidence="1" id="KW-1133">Transmembrane helix</keyword>
<reference evidence="2 3" key="1">
    <citation type="submission" date="2006-01" db="EMBL/GenBank/DDBJ databases">
        <title>Complete sequence of Anaeromyxobacter dehalogenans 2CP-C.</title>
        <authorList>
            <consortium name="US DOE Joint Genome Institute"/>
            <person name="Copeland A."/>
            <person name="Lucas S."/>
            <person name="Lapidus A."/>
            <person name="Barry K."/>
            <person name="Detter J.C."/>
            <person name="Glavina T."/>
            <person name="Hammon N."/>
            <person name="Israni S."/>
            <person name="Pitluck S."/>
            <person name="Brettin T."/>
            <person name="Bruce D."/>
            <person name="Han C."/>
            <person name="Tapia R."/>
            <person name="Gilna P."/>
            <person name="Kiss H."/>
            <person name="Schmutz J."/>
            <person name="Larimer F."/>
            <person name="Land M."/>
            <person name="Kyrpides N."/>
            <person name="Anderson I."/>
            <person name="Sanford R.A."/>
            <person name="Ritalahti K.M."/>
            <person name="Thomas H.S."/>
            <person name="Kirby J.R."/>
            <person name="Zhulin I.B."/>
            <person name="Loeffler F.E."/>
            <person name="Richardson P."/>
        </authorList>
    </citation>
    <scope>NUCLEOTIDE SEQUENCE [LARGE SCALE GENOMIC DNA]</scope>
    <source>
        <strain evidence="2 3">2CP-C</strain>
    </source>
</reference>
<organism evidence="2 3">
    <name type="scientific">Anaeromyxobacter dehalogenans (strain 2CP-C)</name>
    <dbReference type="NCBI Taxonomy" id="290397"/>
    <lineage>
        <taxon>Bacteria</taxon>
        <taxon>Pseudomonadati</taxon>
        <taxon>Myxococcota</taxon>
        <taxon>Myxococcia</taxon>
        <taxon>Myxococcales</taxon>
        <taxon>Cystobacterineae</taxon>
        <taxon>Anaeromyxobacteraceae</taxon>
        <taxon>Anaeromyxobacter</taxon>
    </lineage>
</organism>
<dbReference type="Proteomes" id="UP000001935">
    <property type="component" value="Chromosome"/>
</dbReference>
<gene>
    <name evidence="2" type="ordered locus">Adeh_3278</name>
</gene>
<dbReference type="AlphaFoldDB" id="Q2IEP2"/>
<protein>
    <recommendedName>
        <fullName evidence="4">DUF4145 domain-containing protein</fullName>
    </recommendedName>
</protein>
<evidence type="ECO:0000256" key="1">
    <source>
        <dbReference type="SAM" id="Phobius"/>
    </source>
</evidence>
<dbReference type="HOGENOM" id="CLU_2056452_0_0_7"/>
<feature type="transmembrane region" description="Helical" evidence="1">
    <location>
        <begin position="12"/>
        <end position="32"/>
    </location>
</feature>
<keyword evidence="1" id="KW-0472">Membrane</keyword>
<proteinExistence type="predicted"/>
<keyword evidence="1" id="KW-0812">Transmembrane</keyword>
<evidence type="ECO:0000313" key="3">
    <source>
        <dbReference type="Proteomes" id="UP000001935"/>
    </source>
</evidence>
<evidence type="ECO:0000313" key="2">
    <source>
        <dbReference type="EMBL" id="ABC83046.1"/>
    </source>
</evidence>
<name>Q2IEP2_ANADE</name>
<dbReference type="KEGG" id="ade:Adeh_3278"/>
<dbReference type="eggNOG" id="ENOG502ZX1I">
    <property type="taxonomic scope" value="Bacteria"/>
</dbReference>
<evidence type="ECO:0008006" key="4">
    <source>
        <dbReference type="Google" id="ProtNLM"/>
    </source>
</evidence>
<sequence length="119" mass="13666">MRHDPERRSFKQSFIAIAFAGMYLEALLALVGRERLGPELYKKIDRAHTTYEEKLRLLGISDSDLLAACKRFREARNDLMHEKPVDLESQDLGEWRTAQDEASFAIETVRAITKGLRGD</sequence>
<dbReference type="EMBL" id="CP000251">
    <property type="protein sequence ID" value="ABC83046.1"/>
    <property type="molecule type" value="Genomic_DNA"/>
</dbReference>